<gene>
    <name evidence="2" type="ORF">OPV22_026495</name>
</gene>
<dbReference type="EMBL" id="JAQQAF010000007">
    <property type="protein sequence ID" value="KAJ8472152.1"/>
    <property type="molecule type" value="Genomic_DNA"/>
</dbReference>
<feature type="region of interest" description="Disordered" evidence="1">
    <location>
        <begin position="1"/>
        <end position="33"/>
    </location>
</feature>
<keyword evidence="3" id="KW-1185">Reference proteome</keyword>
<name>A0AAV8QI84_ENSVE</name>
<dbReference type="AlphaFoldDB" id="A0AAV8QI84"/>
<evidence type="ECO:0000313" key="3">
    <source>
        <dbReference type="Proteomes" id="UP001222027"/>
    </source>
</evidence>
<comment type="caution">
    <text evidence="2">The sequence shown here is derived from an EMBL/GenBank/DDBJ whole genome shotgun (WGS) entry which is preliminary data.</text>
</comment>
<feature type="compositionally biased region" description="Basic and acidic residues" evidence="1">
    <location>
        <begin position="1"/>
        <end position="15"/>
    </location>
</feature>
<protein>
    <submittedName>
        <fullName evidence="2">Uncharacterized protein</fullName>
    </submittedName>
</protein>
<evidence type="ECO:0000313" key="2">
    <source>
        <dbReference type="EMBL" id="KAJ8472152.1"/>
    </source>
</evidence>
<organism evidence="2 3">
    <name type="scientific">Ensete ventricosum</name>
    <name type="common">Abyssinian banana</name>
    <name type="synonym">Musa ensete</name>
    <dbReference type="NCBI Taxonomy" id="4639"/>
    <lineage>
        <taxon>Eukaryota</taxon>
        <taxon>Viridiplantae</taxon>
        <taxon>Streptophyta</taxon>
        <taxon>Embryophyta</taxon>
        <taxon>Tracheophyta</taxon>
        <taxon>Spermatophyta</taxon>
        <taxon>Magnoliopsida</taxon>
        <taxon>Liliopsida</taxon>
        <taxon>Zingiberales</taxon>
        <taxon>Musaceae</taxon>
        <taxon>Ensete</taxon>
    </lineage>
</organism>
<proteinExistence type="predicted"/>
<dbReference type="Proteomes" id="UP001222027">
    <property type="component" value="Unassembled WGS sequence"/>
</dbReference>
<reference evidence="2 3" key="1">
    <citation type="submission" date="2022-12" db="EMBL/GenBank/DDBJ databases">
        <title>Chromosome-scale assembly of the Ensete ventricosum genome.</title>
        <authorList>
            <person name="Dussert Y."/>
            <person name="Stocks J."/>
            <person name="Wendawek A."/>
            <person name="Woldeyes F."/>
            <person name="Nichols R.A."/>
            <person name="Borrell J.S."/>
        </authorList>
    </citation>
    <scope>NUCLEOTIDE SEQUENCE [LARGE SCALE GENOMIC DNA]</scope>
    <source>
        <strain evidence="3">cv. Maze</strain>
        <tissue evidence="2">Seeds</tissue>
    </source>
</reference>
<accession>A0AAV8QI84</accession>
<feature type="region of interest" description="Disordered" evidence="1">
    <location>
        <begin position="60"/>
        <end position="85"/>
    </location>
</feature>
<sequence>MWRSPEKVWDARDVSPARTPSRAPRRLGPASRFRDGDLRRISSVCRCHASRIYPSFLGASHERKGGPLPHPPGTLSVLPLTKRQE</sequence>
<evidence type="ECO:0000256" key="1">
    <source>
        <dbReference type="SAM" id="MobiDB-lite"/>
    </source>
</evidence>